<dbReference type="EMBL" id="ACPB03011002">
    <property type="status" value="NOT_ANNOTATED_CDS"/>
    <property type="molecule type" value="Genomic_DNA"/>
</dbReference>
<dbReference type="InterPro" id="IPR001738">
    <property type="entry name" value="Rab_escort"/>
</dbReference>
<evidence type="ECO:0000256" key="4">
    <source>
        <dbReference type="ARBA" id="ARBA00022490"/>
    </source>
</evidence>
<name>T1HXA5_RHOPR</name>
<comment type="function">
    <text evidence="5">Substrate-binding subunit (component A) of the Rab geranylgeranyltransferase (GGTase) complex. Binds unprenylated Rab proteins and presents the substrate peptide to the catalytic component B. The component A is thought to be regenerated by transferring its prenylated Rab back to the donor membrane.</text>
</comment>
<dbReference type="PANTHER" id="PTHR11787:SF4">
    <property type="entry name" value="CHM, RAB ESCORT PROTEIN 1"/>
    <property type="match status" value="1"/>
</dbReference>
<dbReference type="InterPro" id="IPR054420">
    <property type="entry name" value="RAE1_2_domI_C"/>
</dbReference>
<keyword evidence="4 5" id="KW-0963">Cytoplasm</keyword>
<dbReference type="Gene3D" id="3.30.519.10">
    <property type="entry name" value="Guanine Nucleotide Dissociation Inhibitor, domain 2"/>
    <property type="match status" value="1"/>
</dbReference>
<dbReference type="SUPFAM" id="SSF51905">
    <property type="entry name" value="FAD/NAD(P)-binding domain"/>
    <property type="match status" value="1"/>
</dbReference>
<dbReference type="VEuPathDB" id="VectorBase:RPRC008675"/>
<reference evidence="7" key="1">
    <citation type="submission" date="2015-05" db="UniProtKB">
        <authorList>
            <consortium name="EnsemblMetazoa"/>
        </authorList>
    </citation>
    <scope>IDENTIFICATION</scope>
</reference>
<dbReference type="InParanoid" id="T1HXA5"/>
<dbReference type="GO" id="GO:0005829">
    <property type="term" value="C:cytosol"/>
    <property type="evidence" value="ECO:0007669"/>
    <property type="project" value="UniProtKB-SubCell"/>
</dbReference>
<evidence type="ECO:0000256" key="2">
    <source>
        <dbReference type="ARBA" id="ARBA00005593"/>
    </source>
</evidence>
<protein>
    <recommendedName>
        <fullName evidence="5">Rab proteins geranylgeranyltransferase component A</fullName>
    </recommendedName>
</protein>
<keyword evidence="8" id="KW-1185">Reference proteome</keyword>
<dbReference type="STRING" id="13249.T1HXA5"/>
<keyword evidence="3 5" id="KW-0343">GTPase activation</keyword>
<dbReference type="GO" id="GO:0005968">
    <property type="term" value="C:Rab-protein geranylgeranyltransferase complex"/>
    <property type="evidence" value="ECO:0007669"/>
    <property type="project" value="UniProtKB-UniRule"/>
</dbReference>
<dbReference type="InterPro" id="IPR018203">
    <property type="entry name" value="GDP_dissociation_inhibitor"/>
</dbReference>
<dbReference type="EnsemblMetazoa" id="RPRC008675-RA">
    <property type="protein sequence ID" value="RPRC008675-PA"/>
    <property type="gene ID" value="RPRC008675"/>
</dbReference>
<comment type="subcellular location">
    <subcellularLocation>
        <location evidence="1">Cytoplasm</location>
        <location evidence="1">Cytosol</location>
    </subcellularLocation>
</comment>
<evidence type="ECO:0000313" key="8">
    <source>
        <dbReference type="Proteomes" id="UP000015103"/>
    </source>
</evidence>
<dbReference type="HOGENOM" id="CLU_021695_4_1_1"/>
<dbReference type="GO" id="GO:0005092">
    <property type="term" value="F:GDP-dissociation inhibitor activity"/>
    <property type="evidence" value="ECO:0007669"/>
    <property type="project" value="InterPro"/>
</dbReference>
<dbReference type="PRINTS" id="PR00891">
    <property type="entry name" value="RABGDIREP"/>
</dbReference>
<dbReference type="InterPro" id="IPR036188">
    <property type="entry name" value="FAD/NAD-bd_sf"/>
</dbReference>
<comment type="similarity">
    <text evidence="2 5">Belongs to the Rab GDI family.</text>
</comment>
<proteinExistence type="inferred from homology"/>
<evidence type="ECO:0000256" key="5">
    <source>
        <dbReference type="PIRNR" id="PIRNR016550"/>
    </source>
</evidence>
<dbReference type="GO" id="GO:0016192">
    <property type="term" value="P:vesicle-mediated transport"/>
    <property type="evidence" value="ECO:0007669"/>
    <property type="project" value="TreeGrafter"/>
</dbReference>
<dbReference type="Gene3D" id="1.10.405.10">
    <property type="entry name" value="Guanine Nucleotide Dissociation Inhibitor, domain 1"/>
    <property type="match status" value="1"/>
</dbReference>
<feature type="domain" description="RAE1/2" evidence="6">
    <location>
        <begin position="363"/>
        <end position="494"/>
    </location>
</feature>
<dbReference type="PANTHER" id="PTHR11787">
    <property type="entry name" value="RAB GDP-DISSOCIATION INHIBITOR"/>
    <property type="match status" value="1"/>
</dbReference>
<dbReference type="GO" id="GO:0007264">
    <property type="term" value="P:small GTPase-mediated signal transduction"/>
    <property type="evidence" value="ECO:0007669"/>
    <property type="project" value="UniProtKB-UniRule"/>
</dbReference>
<dbReference type="GO" id="GO:0006886">
    <property type="term" value="P:intracellular protein transport"/>
    <property type="evidence" value="ECO:0007669"/>
    <property type="project" value="InterPro"/>
</dbReference>
<organism evidence="7 8">
    <name type="scientific">Rhodnius prolixus</name>
    <name type="common">Triatomid bug</name>
    <dbReference type="NCBI Taxonomy" id="13249"/>
    <lineage>
        <taxon>Eukaryota</taxon>
        <taxon>Metazoa</taxon>
        <taxon>Ecdysozoa</taxon>
        <taxon>Arthropoda</taxon>
        <taxon>Hexapoda</taxon>
        <taxon>Insecta</taxon>
        <taxon>Pterygota</taxon>
        <taxon>Neoptera</taxon>
        <taxon>Paraneoptera</taxon>
        <taxon>Hemiptera</taxon>
        <taxon>Heteroptera</taxon>
        <taxon>Panheteroptera</taxon>
        <taxon>Cimicomorpha</taxon>
        <taxon>Reduviidae</taxon>
        <taxon>Triatominae</taxon>
        <taxon>Rhodnius</taxon>
    </lineage>
</organism>
<accession>T1HXA5</accession>
<evidence type="ECO:0000256" key="3">
    <source>
        <dbReference type="ARBA" id="ARBA00022468"/>
    </source>
</evidence>
<dbReference type="Pfam" id="PF22603">
    <property type="entry name" value="RAE1_2_domI_C"/>
    <property type="match status" value="1"/>
</dbReference>
<dbReference type="OMA" id="EHYVLHA"/>
<dbReference type="FunCoup" id="T1HXA5">
    <property type="interactions" value="400"/>
</dbReference>
<dbReference type="FunFam" id="1.10.405.10:FF:000003">
    <property type="entry name" value="Rab proteins geranylgeranyltransferase component A"/>
    <property type="match status" value="1"/>
</dbReference>
<dbReference type="GO" id="GO:0005096">
    <property type="term" value="F:GTPase activator activity"/>
    <property type="evidence" value="ECO:0007669"/>
    <property type="project" value="UniProtKB-UniRule"/>
</dbReference>
<dbReference type="AlphaFoldDB" id="T1HXA5"/>
<dbReference type="Proteomes" id="UP000015103">
    <property type="component" value="Unassembled WGS sequence"/>
</dbReference>
<evidence type="ECO:0000313" key="7">
    <source>
        <dbReference type="EnsemblMetazoa" id="RPRC008675-PA"/>
    </source>
</evidence>
<dbReference type="Pfam" id="PF00996">
    <property type="entry name" value="GDI"/>
    <property type="match status" value="2"/>
</dbReference>
<dbReference type="PIRSF" id="PIRSF016550">
    <property type="entry name" value="Rab_ger_ger_transf_A_euk"/>
    <property type="match status" value="1"/>
</dbReference>
<dbReference type="eggNOG" id="KOG4405">
    <property type="taxonomic scope" value="Eukaryota"/>
</dbReference>
<dbReference type="SUPFAM" id="SSF54373">
    <property type="entry name" value="FAD-linked reductases, C-terminal domain"/>
    <property type="match status" value="1"/>
</dbReference>
<dbReference type="GO" id="GO:0005634">
    <property type="term" value="C:nucleus"/>
    <property type="evidence" value="ECO:0007669"/>
    <property type="project" value="TreeGrafter"/>
</dbReference>
<sequence>MNDDLPTEYDVIVVGTGLVESILAAAASRVNKKVLHIDGNSYYGQQWATFSLDYFEQWLDKIGNNKKAKTNDIKGEVLQGARECYDTNKNELYINNVQWKWFLNEEESSCQVKEVEDSETTNEVENEMWTRSHLKKLSQKFNIDLSPKIIFSKGPMVELLIRSGVSRYTEFVSVHNVLLYLNSTIESVPYSKSDVFSTRTVSVVEKRMLMKLLQEIQNFNYDSLKEEHNKNITFSEFLKKFQIPENIEKYILYSIARVSKKSPCDEGIKAAQIFLNSLGIYGNSPFLWPLYGSSELVQAFCRLSAVYGGIYCLNRGADKIIVKNNKCVGIVSGSKELYAEHVVMSSSQTPLEFYLESNSTEIMARGILITDKSLYPSGKRGASMLQFPSENSTSPPITVIEVDNSALACPNGIYIVHLIKKGQDDGFQEFDKVLKQLFAPCESQKTFLRSNHEELTVETSKPCILFKMYFNFSQISSEPSEVKPSNFYSCSGPAQFELDFFSALSEAENFFRQMFPDEEFLP</sequence>
<evidence type="ECO:0000259" key="6">
    <source>
        <dbReference type="Pfam" id="PF22603"/>
    </source>
</evidence>
<evidence type="ECO:0000256" key="1">
    <source>
        <dbReference type="ARBA" id="ARBA00004514"/>
    </source>
</evidence>
<dbReference type="Gene3D" id="3.50.50.60">
    <property type="entry name" value="FAD/NAD(P)-binding domain"/>
    <property type="match status" value="1"/>
</dbReference>